<keyword evidence="3" id="KW-0067">ATP-binding</keyword>
<dbReference type="Proteomes" id="UP000235786">
    <property type="component" value="Unassembled WGS sequence"/>
</dbReference>
<dbReference type="EMBL" id="KZ613938">
    <property type="protein sequence ID" value="PMD47182.1"/>
    <property type="molecule type" value="Genomic_DNA"/>
</dbReference>
<dbReference type="PANTHER" id="PTHR45626:SF52">
    <property type="entry name" value="SINGLE-STRANDED DNA-DEPENDENT ATPASE (EUROFUNG)"/>
    <property type="match status" value="1"/>
</dbReference>
<dbReference type="GO" id="GO:0016787">
    <property type="term" value="F:hydrolase activity"/>
    <property type="evidence" value="ECO:0007669"/>
    <property type="project" value="UniProtKB-KW"/>
</dbReference>
<dbReference type="PANTHER" id="PTHR45626">
    <property type="entry name" value="TRANSCRIPTION TERMINATION FACTOR 2-RELATED"/>
    <property type="match status" value="1"/>
</dbReference>
<dbReference type="Pfam" id="PF00271">
    <property type="entry name" value="Helicase_C"/>
    <property type="match status" value="1"/>
</dbReference>
<dbReference type="GO" id="GO:0006281">
    <property type="term" value="P:DNA repair"/>
    <property type="evidence" value="ECO:0007669"/>
    <property type="project" value="TreeGrafter"/>
</dbReference>
<dbReference type="STRING" id="1149755.A0A2J6S8T8"/>
<dbReference type="InterPro" id="IPR001650">
    <property type="entry name" value="Helicase_C-like"/>
</dbReference>
<feature type="domain" description="Helicase C-terminal" evidence="6">
    <location>
        <begin position="746"/>
        <end position="903"/>
    </location>
</feature>
<dbReference type="GO" id="GO:0008094">
    <property type="term" value="F:ATP-dependent activity, acting on DNA"/>
    <property type="evidence" value="ECO:0007669"/>
    <property type="project" value="TreeGrafter"/>
</dbReference>
<dbReference type="AlphaFoldDB" id="A0A2J6S8T8"/>
<feature type="region of interest" description="Disordered" evidence="4">
    <location>
        <begin position="706"/>
        <end position="730"/>
    </location>
</feature>
<evidence type="ECO:0000259" key="6">
    <source>
        <dbReference type="PROSITE" id="PS51194"/>
    </source>
</evidence>
<dbReference type="InterPro" id="IPR049730">
    <property type="entry name" value="SNF2/RAD54-like_C"/>
</dbReference>
<feature type="domain" description="Helicase ATP-binding" evidence="5">
    <location>
        <begin position="334"/>
        <end position="514"/>
    </location>
</feature>
<reference evidence="7 8" key="1">
    <citation type="submission" date="2016-04" db="EMBL/GenBank/DDBJ databases">
        <title>A degradative enzymes factory behind the ericoid mycorrhizal symbiosis.</title>
        <authorList>
            <consortium name="DOE Joint Genome Institute"/>
            <person name="Martino E."/>
            <person name="Morin E."/>
            <person name="Grelet G."/>
            <person name="Kuo A."/>
            <person name="Kohler A."/>
            <person name="Daghino S."/>
            <person name="Barry K."/>
            <person name="Choi C."/>
            <person name="Cichocki N."/>
            <person name="Clum A."/>
            <person name="Copeland A."/>
            <person name="Hainaut M."/>
            <person name="Haridas S."/>
            <person name="Labutti K."/>
            <person name="Lindquist E."/>
            <person name="Lipzen A."/>
            <person name="Khouja H.-R."/>
            <person name="Murat C."/>
            <person name="Ohm R."/>
            <person name="Olson A."/>
            <person name="Spatafora J."/>
            <person name="Veneault-Fourrey C."/>
            <person name="Henrissat B."/>
            <person name="Grigoriev I."/>
            <person name="Martin F."/>
            <person name="Perotto S."/>
        </authorList>
    </citation>
    <scope>NUCLEOTIDE SEQUENCE [LARGE SCALE GENOMIC DNA]</scope>
    <source>
        <strain evidence="7 8">F</strain>
    </source>
</reference>
<dbReference type="GO" id="GO:0005524">
    <property type="term" value="F:ATP binding"/>
    <property type="evidence" value="ECO:0007669"/>
    <property type="project" value="UniProtKB-KW"/>
</dbReference>
<feature type="region of interest" description="Disordered" evidence="4">
    <location>
        <begin position="1"/>
        <end position="30"/>
    </location>
</feature>
<dbReference type="InterPro" id="IPR000330">
    <property type="entry name" value="SNF2_N"/>
</dbReference>
<evidence type="ECO:0000313" key="8">
    <source>
        <dbReference type="Proteomes" id="UP000235786"/>
    </source>
</evidence>
<dbReference type="InterPro" id="IPR050628">
    <property type="entry name" value="SNF2_RAD54_helicase_TF"/>
</dbReference>
<dbReference type="Pfam" id="PF00176">
    <property type="entry name" value="SNF2-rel_dom"/>
    <property type="match status" value="1"/>
</dbReference>
<dbReference type="GO" id="GO:0005634">
    <property type="term" value="C:nucleus"/>
    <property type="evidence" value="ECO:0007669"/>
    <property type="project" value="TreeGrafter"/>
</dbReference>
<evidence type="ECO:0000256" key="3">
    <source>
        <dbReference type="ARBA" id="ARBA00022840"/>
    </source>
</evidence>
<dbReference type="CDD" id="cd18008">
    <property type="entry name" value="DEXDc_SHPRH-like"/>
    <property type="match status" value="1"/>
</dbReference>
<keyword evidence="8" id="KW-1185">Reference proteome</keyword>
<evidence type="ECO:0000256" key="4">
    <source>
        <dbReference type="SAM" id="MobiDB-lite"/>
    </source>
</evidence>
<proteinExistence type="predicted"/>
<name>A0A2J6S8T8_HYAVF</name>
<dbReference type="SMART" id="SM00487">
    <property type="entry name" value="DEXDc"/>
    <property type="match status" value="1"/>
</dbReference>
<evidence type="ECO:0000256" key="2">
    <source>
        <dbReference type="ARBA" id="ARBA00022801"/>
    </source>
</evidence>
<accession>A0A2J6S8T8</accession>
<dbReference type="SMART" id="SM00490">
    <property type="entry name" value="HELICc"/>
    <property type="match status" value="1"/>
</dbReference>
<organism evidence="7 8">
    <name type="scientific">Hyaloscypha variabilis (strain UAMH 11265 / GT02V1 / F)</name>
    <name type="common">Meliniomyces variabilis</name>
    <dbReference type="NCBI Taxonomy" id="1149755"/>
    <lineage>
        <taxon>Eukaryota</taxon>
        <taxon>Fungi</taxon>
        <taxon>Dikarya</taxon>
        <taxon>Ascomycota</taxon>
        <taxon>Pezizomycotina</taxon>
        <taxon>Leotiomycetes</taxon>
        <taxon>Helotiales</taxon>
        <taxon>Hyaloscyphaceae</taxon>
        <taxon>Hyaloscypha</taxon>
        <taxon>Hyaloscypha variabilis</taxon>
    </lineage>
</organism>
<feature type="compositionally biased region" description="Low complexity" evidence="4">
    <location>
        <begin position="717"/>
        <end position="730"/>
    </location>
</feature>
<dbReference type="Gene3D" id="3.40.50.300">
    <property type="entry name" value="P-loop containing nucleotide triphosphate hydrolases"/>
    <property type="match status" value="1"/>
</dbReference>
<dbReference type="InterPro" id="IPR027417">
    <property type="entry name" value="P-loop_NTPase"/>
</dbReference>
<evidence type="ECO:0000259" key="5">
    <source>
        <dbReference type="PROSITE" id="PS51192"/>
    </source>
</evidence>
<dbReference type="OrthoDB" id="448448at2759"/>
<protein>
    <submittedName>
        <fullName evidence="7">Uncharacterized protein</fullName>
    </submittedName>
</protein>
<keyword evidence="2" id="KW-0378">Hydrolase</keyword>
<evidence type="ECO:0000313" key="7">
    <source>
        <dbReference type="EMBL" id="PMD47182.1"/>
    </source>
</evidence>
<sequence>MNVRADNTRPAKRPRLNNNHNPAARPTSPRAQSYLSLVGSHASLLGPEGSNDVRAKRANGTDLLAHPTSSELVGNGRLCEVEREPPECCYGMLCDISTNIGSQVSPNSTNIPVDFQSPEYLSSKLDGGLITFRIACHKAARILCELENVVEFTTQLYCHSKLEESPDRGVRHNGRRRGKPLRSWFLNIIIFGRGSLEEKLGGYLSNKKMYLQDPWGCERCVPYRNPHIIQPDSGETVMTTLFDSTLGNLQIERVEAGPDLLARLMEGGSPLPETQAPDIVKTDLFGHQKQALTFMLRREKGWGLEDGKSDIWSRQRDSLGRFSYINNISGYSTDEAPPDFRGGLLADDMGLGKTLSMICLIAANQASLPATLNSMASAFVKTTLLIVPPALIQTWEKQICSHLHPGKIKCHVYHGQNRKNTESLEQYDVVITTYYTISAIWRKLGNQPNKEKSIFSLTWHRVILDEAHTIQNPQSQLAQACCTLRSTRRWAITGTPIQNKLADFASIVRFLQVHPYSDPKTFEEEIFRPWQNRRSPDAQGYLRLKTLVRAITISRTKAVVQLPSRIDEIHHLDFSLAEREKYDAAKTQSRLLLEEAISSGNQGGKTFNALWLLNILRLICNHGLLAQSFVESKISQAPRSLGRWSPGEASDSFYGNILGGSANCLNCGANLLEDLLEGPVKADFESQRQTRPCDQMLCERCMSQTEDDTVGHSPWDASVESSETSTPATPSGDCDLAFTIKNMSTKIKALVADLYKHSTTEKSVVFSYWTNTLNHVQLMLKDRGIPYSKIDGKTSLPKRNEALRAFQSDDSVRVILVSITCGGAGLDLTAGSRVYLIEPHWNPMIEEQALCRVHRVGQTRDITTIRYLMRDSFEEQIVDIQKRKKMLAQVTFAEGPLSEDGLNLGTLQYLKSVLE</sequence>
<dbReference type="SUPFAM" id="SSF52540">
    <property type="entry name" value="P-loop containing nucleoside triphosphate hydrolases"/>
    <property type="match status" value="2"/>
</dbReference>
<dbReference type="PROSITE" id="PS51192">
    <property type="entry name" value="HELICASE_ATP_BIND_1"/>
    <property type="match status" value="1"/>
</dbReference>
<gene>
    <name evidence="7" type="ORF">L207DRAFT_448752</name>
</gene>
<dbReference type="InterPro" id="IPR038718">
    <property type="entry name" value="SNF2-like_sf"/>
</dbReference>
<dbReference type="Gene3D" id="3.40.50.10810">
    <property type="entry name" value="Tandem AAA-ATPase domain"/>
    <property type="match status" value="1"/>
</dbReference>
<keyword evidence="1" id="KW-0547">Nucleotide-binding</keyword>
<dbReference type="InterPro" id="IPR014001">
    <property type="entry name" value="Helicase_ATP-bd"/>
</dbReference>
<dbReference type="CDD" id="cd18793">
    <property type="entry name" value="SF2_C_SNF"/>
    <property type="match status" value="1"/>
</dbReference>
<dbReference type="PROSITE" id="PS51194">
    <property type="entry name" value="HELICASE_CTER"/>
    <property type="match status" value="1"/>
</dbReference>
<evidence type="ECO:0000256" key="1">
    <source>
        <dbReference type="ARBA" id="ARBA00022741"/>
    </source>
</evidence>